<evidence type="ECO:0000313" key="3">
    <source>
        <dbReference type="EMBL" id="KAJ6228635.1"/>
    </source>
</evidence>
<gene>
    <name evidence="3" type="ORF">M0813_08672</name>
</gene>
<comment type="caution">
    <text evidence="3">The sequence shown here is derived from an EMBL/GenBank/DDBJ whole genome shotgun (WGS) entry which is preliminary data.</text>
</comment>
<feature type="region of interest" description="Disordered" evidence="1">
    <location>
        <begin position="83"/>
        <end position="104"/>
    </location>
</feature>
<accession>A0ABQ8X8Z5</accession>
<dbReference type="InterPro" id="IPR022030">
    <property type="entry name" value="SF3A1_dom"/>
</dbReference>
<dbReference type="Pfam" id="PF12230">
    <property type="entry name" value="PRP21_like_P"/>
    <property type="match status" value="1"/>
</dbReference>
<keyword evidence="4" id="KW-1185">Reference proteome</keyword>
<name>A0ABQ8X8Z5_9EUKA</name>
<protein>
    <recommendedName>
        <fullName evidence="2">Splicing factor 3A subunit 1 conserved domain-containing protein</fullName>
    </recommendedName>
</protein>
<feature type="domain" description="Splicing factor 3A subunit 1 conserved" evidence="2">
    <location>
        <begin position="25"/>
        <end position="157"/>
    </location>
</feature>
<evidence type="ECO:0000256" key="1">
    <source>
        <dbReference type="SAM" id="MobiDB-lite"/>
    </source>
</evidence>
<organism evidence="3 4">
    <name type="scientific">Anaeramoeba flamelloides</name>
    <dbReference type="NCBI Taxonomy" id="1746091"/>
    <lineage>
        <taxon>Eukaryota</taxon>
        <taxon>Metamonada</taxon>
        <taxon>Anaeramoebidae</taxon>
        <taxon>Anaeramoeba</taxon>
    </lineage>
</organism>
<dbReference type="EMBL" id="JAOAOG010000326">
    <property type="protein sequence ID" value="KAJ6228635.1"/>
    <property type="molecule type" value="Genomic_DNA"/>
</dbReference>
<reference evidence="3" key="1">
    <citation type="submission" date="2022-08" db="EMBL/GenBank/DDBJ databases">
        <title>Novel sulfate-reducing endosymbionts in the free-living metamonad Anaeramoeba.</title>
        <authorList>
            <person name="Jerlstrom-Hultqvist J."/>
            <person name="Cepicka I."/>
            <person name="Gallot-Lavallee L."/>
            <person name="Salas-Leiva D."/>
            <person name="Curtis B.A."/>
            <person name="Zahonova K."/>
            <person name="Pipaliya S."/>
            <person name="Dacks J."/>
            <person name="Roger A.J."/>
        </authorList>
    </citation>
    <scope>NUCLEOTIDE SEQUENCE</scope>
    <source>
        <strain evidence="3">Schooner1</strain>
    </source>
</reference>
<sequence length="189" mass="22645">MAYVEQYKNWIIPNFEILNKIDKNSKDRMSILETIKRRSKWLKYRESILNPKFEQELRESMELIDWSTFSIVATVEFEDKNLQENEPLNEIERDQNKSSTKQEVVDMELEEPMNNENKKSLEEQKQQQDIELKTQKMETQLELEREPETEKIELNINSKDYNKLAEQLIKSEDGEIISDISFHRRASSP</sequence>
<evidence type="ECO:0000313" key="4">
    <source>
        <dbReference type="Proteomes" id="UP001150062"/>
    </source>
</evidence>
<proteinExistence type="predicted"/>
<dbReference type="Proteomes" id="UP001150062">
    <property type="component" value="Unassembled WGS sequence"/>
</dbReference>
<evidence type="ECO:0000259" key="2">
    <source>
        <dbReference type="Pfam" id="PF12230"/>
    </source>
</evidence>